<dbReference type="CDD" id="cd08036">
    <property type="entry name" value="LARP_5"/>
    <property type="match status" value="1"/>
</dbReference>
<dbReference type="Proteomes" id="UP000005640">
    <property type="component" value="Chromosome 10"/>
</dbReference>
<dbReference type="InterPro" id="IPR036388">
    <property type="entry name" value="WH-like_DNA-bd_sf"/>
</dbReference>
<proteinExistence type="evidence at protein level"/>
<dbReference type="GO" id="GO:0005829">
    <property type="term" value="C:cytosol"/>
    <property type="evidence" value="ECO:0000314"/>
    <property type="project" value="HPA"/>
</dbReference>
<feature type="region of interest" description="Disordered" evidence="8">
    <location>
        <begin position="7"/>
        <end position="32"/>
    </location>
</feature>
<dbReference type="PROSITE" id="PS50961">
    <property type="entry name" value="HTH_LA"/>
    <property type="match status" value="1"/>
</dbReference>
<dbReference type="GeneTree" id="ENSGT00940000157755"/>
<dbReference type="GO" id="GO:0005730">
    <property type="term" value="C:nucleolus"/>
    <property type="evidence" value="ECO:0000314"/>
    <property type="project" value="HPA"/>
</dbReference>
<reference evidence="10 11" key="1">
    <citation type="journal article" date="2001" name="Nature">
        <title>Initial sequencing and analysis of the human genome.</title>
        <authorList>
            <consortium name="International Human Genome Sequencing Consortium"/>
            <person name="Lander E.S."/>
            <person name="Linton L.M."/>
            <person name="Birren B."/>
            <person name="Nusbaum C."/>
            <person name="Zody M.C."/>
            <person name="Baldwin J."/>
            <person name="Devon K."/>
            <person name="Dewar K."/>
            <person name="Doyle M."/>
            <person name="FitzHugh W."/>
            <person name="Funke R."/>
            <person name="Gage D."/>
            <person name="Harris K."/>
            <person name="Heaford A."/>
            <person name="Howland J."/>
            <person name="Kann L."/>
            <person name="Lehoczky J."/>
            <person name="LeVine R."/>
            <person name="McEwan P."/>
            <person name="McKernan K."/>
            <person name="Meldrim J."/>
            <person name="Mesirov J.P."/>
            <person name="Miranda C."/>
            <person name="Morris W."/>
            <person name="Naylor J."/>
            <person name="Raymond C."/>
            <person name="Rosetti M."/>
            <person name="Santos R."/>
            <person name="Sheridan A."/>
            <person name="Sougnez C."/>
            <person name="Stange-Thomann N."/>
            <person name="Stojanovic N."/>
            <person name="Subramanian A."/>
            <person name="Wyman D."/>
            <person name="Rogers J."/>
            <person name="Sulston J."/>
            <person name="Ainscough R."/>
            <person name="Beck S."/>
            <person name="Bentley D."/>
            <person name="Burton J."/>
            <person name="Clee C."/>
            <person name="Carter N."/>
            <person name="Coulson A."/>
            <person name="Deadman R."/>
            <person name="Deloukas P."/>
            <person name="Dunham A."/>
            <person name="Dunham I."/>
            <person name="Durbin R."/>
            <person name="French L."/>
            <person name="Grafham D."/>
            <person name="Gregory S."/>
            <person name="Hubbard T."/>
            <person name="Humphray S."/>
            <person name="Hunt A."/>
            <person name="Jones M."/>
            <person name="Lloyd C."/>
            <person name="McMurray A."/>
            <person name="Matthews L."/>
            <person name="Mercer S."/>
            <person name="Milne S."/>
            <person name="Mullikin J.C."/>
            <person name="Mungall A."/>
            <person name="Plumb R."/>
            <person name="Ross M."/>
            <person name="Shownkeen R."/>
            <person name="Sims S."/>
            <person name="Waterston R.H."/>
            <person name="Wilson R.K."/>
            <person name="Hillier L.W."/>
            <person name="McPherson J.D."/>
            <person name="Marra M.A."/>
            <person name="Mardis E.R."/>
            <person name="Fulton L.A."/>
            <person name="Chinwalla A.T."/>
            <person name="Pepin K.H."/>
            <person name="Gish W.R."/>
            <person name="Chissoe S.L."/>
            <person name="Wendl M.C."/>
            <person name="Delehaunty K.D."/>
            <person name="Miner T.L."/>
            <person name="Delehaunty A."/>
            <person name="Kramer J.B."/>
            <person name="Cook L.L."/>
            <person name="Fulton R.S."/>
            <person name="Johnson D.L."/>
            <person name="Minx P.J."/>
            <person name="Clifton S.W."/>
            <person name="Hawkins T."/>
            <person name="Branscomb E."/>
            <person name="Predki P."/>
            <person name="Richardson P."/>
            <person name="Wenning S."/>
            <person name="Slezak T."/>
            <person name="Doggett N."/>
            <person name="Cheng J.F."/>
            <person name="Olsen A."/>
            <person name="Lucas S."/>
            <person name="Elkin C."/>
            <person name="Uberbacher E."/>
            <person name="Frazier M."/>
            <person name="Gibbs R.A."/>
            <person name="Muzny D.M."/>
            <person name="Scherer S.E."/>
            <person name="Bouck J.B."/>
            <person name="Sodergren E.J."/>
            <person name="Worley K.C."/>
            <person name="Rives C.M."/>
            <person name="Gorrell J.H."/>
            <person name="Metzker M.L."/>
            <person name="Naylor S.L."/>
            <person name="Kucherlapati R.S."/>
            <person name="Nelson D.L."/>
            <person name="Weinstock G.M."/>
            <person name="Sakaki Y."/>
            <person name="Fujiyama A."/>
            <person name="Hattori M."/>
            <person name="Yada T."/>
            <person name="Toyoda A."/>
            <person name="Itoh T."/>
            <person name="Kawagoe C."/>
            <person name="Watanabe H."/>
            <person name="Totoki Y."/>
            <person name="Taylor T."/>
            <person name="Weissenbach J."/>
            <person name="Heilig R."/>
            <person name="Saurin W."/>
            <person name="Artiguenave F."/>
            <person name="Brottier P."/>
            <person name="Bruls T."/>
            <person name="Pelletier E."/>
            <person name="Robert C."/>
            <person name="Wincker P."/>
            <person name="Smith D.R."/>
            <person name="Doucette-Stamm L."/>
            <person name="Rubenfield M."/>
            <person name="Weinstock K."/>
            <person name="Lee H.M."/>
            <person name="Dubois J."/>
            <person name="Rosenthal A."/>
            <person name="Platzer M."/>
            <person name="Nyakatura G."/>
            <person name="Taudien S."/>
            <person name="Rump A."/>
            <person name="Yang H."/>
            <person name="Yu J."/>
            <person name="Wang J."/>
            <person name="Huang G."/>
            <person name="Gu J."/>
            <person name="Hood L."/>
            <person name="Rowen L."/>
            <person name="Madan A."/>
            <person name="Qin S."/>
            <person name="Davis R.W."/>
            <person name="Federspiel N.A."/>
            <person name="Abola A.P."/>
            <person name="Proctor M.J."/>
            <person name="Myers R.M."/>
            <person name="Schmutz J."/>
            <person name="Dickson M."/>
            <person name="Grimwood J."/>
            <person name="Cox D.R."/>
            <person name="Olson M.V."/>
            <person name="Kaul R."/>
            <person name="Raymond C."/>
            <person name="Shimizu N."/>
            <person name="Kawasaki K."/>
            <person name="Minoshima S."/>
            <person name="Evans G.A."/>
            <person name="Athanasiou M."/>
            <person name="Schultz R."/>
            <person name="Roe B.A."/>
            <person name="Chen F."/>
            <person name="Pan H."/>
            <person name="Ramser J."/>
            <person name="Lehrach H."/>
            <person name="Reinhardt R."/>
            <person name="McCombie W.R."/>
            <person name="de la Bastide M."/>
            <person name="Dedhia N."/>
            <person name="Blocker H."/>
            <person name="Hornischer K."/>
            <person name="Nordsiek G."/>
            <person name="Agarwala R."/>
            <person name="Aravind L."/>
            <person name="Bailey J.A."/>
            <person name="Bateman A."/>
            <person name="Batzoglou S."/>
            <person name="Birney E."/>
            <person name="Bork P."/>
            <person name="Brown D.G."/>
            <person name="Burge C.B."/>
            <person name="Cerutti L."/>
            <person name="Chen H.C."/>
            <person name="Church D."/>
            <person name="Clamp M."/>
            <person name="Copley R.R."/>
            <person name="Doerks T."/>
            <person name="Eddy S.R."/>
            <person name="Eichler E.E."/>
            <person name="Furey T.S."/>
            <person name="Galagan J."/>
            <person name="Gilbert J.G."/>
            <person name="Harmon C."/>
            <person name="Hayashizaki Y."/>
            <person name="Haussler D."/>
            <person name="Hermjakob H."/>
            <person name="Hokamp K."/>
            <person name="Jang W."/>
            <person name="Johnson L.S."/>
            <person name="Jones T.A."/>
            <person name="Kasif S."/>
            <person name="Kaspryzk A."/>
            <person name="Kennedy S."/>
            <person name="Kent W.J."/>
            <person name="Kitts P."/>
            <person name="Koonin E.V."/>
            <person name="Korf I."/>
            <person name="Kulp D."/>
            <person name="Lancet D."/>
            <person name="Lowe T.M."/>
            <person name="McLysaght A."/>
            <person name="Mikkelsen T."/>
            <person name="Moran J.V."/>
            <person name="Mulder N."/>
            <person name="Pollara V.J."/>
            <person name="Ponting C.P."/>
            <person name="Schuler G."/>
            <person name="Schultz J."/>
            <person name="Slater G."/>
            <person name="Smit A.F."/>
            <person name="Stupka E."/>
            <person name="Szustakowski J."/>
            <person name="Thierry-Mieg D."/>
            <person name="Thierry-Mieg J."/>
            <person name="Wagner L."/>
            <person name="Wallis J."/>
            <person name="Wheeler R."/>
            <person name="Williams A."/>
            <person name="Wolf Y.I."/>
            <person name="Wolfe K.H."/>
            <person name="Yang S.P."/>
            <person name="Yeh R.F."/>
            <person name="Collins F."/>
            <person name="Guyer M.S."/>
            <person name="Peterson J."/>
            <person name="Felsenfeld A."/>
            <person name="Wetterstrand K.A."/>
            <person name="Patrinos A."/>
            <person name="Morgan M.J."/>
            <person name="de Jong P."/>
            <person name="Catanese J.J."/>
            <person name="Osoegawa K."/>
            <person name="Shizuya H."/>
            <person name="Choi S."/>
            <person name="Chen Y.J."/>
        </authorList>
    </citation>
    <scope>NUCLEOTIDE SEQUENCE [LARGE SCALE GENOMIC DNA]</scope>
</reference>
<evidence type="ECO:0000256" key="2">
    <source>
        <dbReference type="ARBA" id="ARBA00022481"/>
    </source>
</evidence>
<reference evidence="10" key="4">
    <citation type="submission" date="2025-08" db="UniProtKB">
        <authorList>
            <consortium name="Ensembl"/>
        </authorList>
    </citation>
    <scope>IDENTIFICATION</scope>
</reference>
<keyword evidence="11" id="KW-1185">Reference proteome</keyword>
<feature type="compositionally biased region" description="Polar residues" evidence="8">
    <location>
        <begin position="1625"/>
        <end position="1637"/>
    </location>
</feature>
<keyword evidence="12 13" id="KW-1267">Proteomics identification</keyword>
<evidence type="ECO:0000256" key="8">
    <source>
        <dbReference type="SAM" id="MobiDB-lite"/>
    </source>
</evidence>
<feature type="compositionally biased region" description="Polar residues" evidence="8">
    <location>
        <begin position="1447"/>
        <end position="1465"/>
    </location>
</feature>
<dbReference type="OrthoDB" id="10046764at2759"/>
<evidence type="ECO:0007829" key="12">
    <source>
        <dbReference type="PeptideAtlas" id="A0A8I5KVU2"/>
    </source>
</evidence>
<evidence type="ECO:0000256" key="3">
    <source>
        <dbReference type="ARBA" id="ARBA00022490"/>
    </source>
</evidence>
<feature type="compositionally biased region" description="Polar residues" evidence="8">
    <location>
        <begin position="1135"/>
        <end position="1148"/>
    </location>
</feature>
<sequence length="1735" mass="188813">MGCCFSRELSSDNDSEKTGLLQKSVEEKEPENKISKTLSSLFDTVKGEEVHRTGSGASSVAGVSARTRIFAGSGHKQGHRPKQSLNPLSSFIYTFSTRYENLGENDKNSDIVVNEQNSEGVCDLLCVGNGSRQGCWEDEELFSCVLVPSDRGLQEEAFVSGHLHCYPATCKNSLVEKEMVVSVHLSSGDESKSLDLSDRERKDGNPVGIDDQQCQDSGECKFHSICVADSACPSVAEELGTWVDTVAARGECCSSVPSASRAMSGAGEPEPRQEELSPWDTLGPGERTGECSGKAKPCPEPVAFSHAPCEANTDNVQMEALQAEACTEFPKNYAESSALHGIDLLPELNNNMDSDSLSHACVLGESESCNSGVGSEMDHPPGGFRTDTAHSPGSFCTDTACVAGSDDPEVVTVVVDQSLHSKKERENNSITPLRDNDDFYLDVNKADSILPVGLDRIDLSPKRPITAVRFGSGCLSGHANSREAAPSQLDDCWEPEPVPRQVRKAQRRGDCSLEARSPLLPDRGEVSLQSENSAFYQEEDRIGVWKAEGHGVRAFESKSWCQADEAATQTCDQTCVERVVDTQGTVQRTDGLKLSMAQGVPPDGKSPSHSRSLHSNCVSSAFIFTCTEEEERETSPGDKTEGEICVKSSVSVSRDQLSDPQRLEGSEKESLQAKYSETSEDDIETVKSDSKTTYEWETGTQRHEAVPSQDVLSCVSSSATENADFETNQIEKSYETHRVYDCKYNVLSVLPHFSPSVNPVIQKSEIVENSVSGGKSPKWKGISSESIEEASGIFGNNTSGLSKPKLTCKEEEERLYLEKDSIDPRITDCLGPCGTSERAHHFKEGNAKSTLTQSTLNGEMGFMGNAKVSFEKIESRDTPSGNFFLVGVDPTLADRYTGAPCDAAQGIPAVPVDSKDTIVPSSGHILSLTEGVLNRCEHPSKVDWQSFPEGVSRFLSEFSYYPMGGLGNPAFSERLASGCGGYQMGYLWTNTVTKGALEGETIFSEDLHHKPQALEIALFSENTPQLPVSEDGVVWGWHDRDGQFVPATKVSELNPNAEVWGAPVLHLEASSAADGVSAAWEEVAGHHADRGPQGSDANGDGDQGHENAALPDPQESDPADMNALALGPSEYDSLPENSETGGNESQPDSQEDPREVLKKTLEFCLSRENLASDMYLISQMDSDQYVPITTVANLDHIKKLSTDVDLIVEVLRSLPLVQVDEKGEKVRPNQNRCIVILREISESTPVEEVEALFKGDNLPKFINCEFAYNDNWFITFETEADAQQAYKYLREEVKTFQGKPIKARIKAKAIAINTFLPKNGFRPLDVSLYAQQRYATSFYFPPMYSPQQQFPLYSLITPQTWSATHSYLDPPLVTPFPNTGFINGFTSPAFKPAASPLTSLRQYPPRSRNPSKSHLRHAIPSAERGPGLLESPSIFNFTADRLINGVRSPQTRQAGQTRTRIQNPSAYAKREAGPGRVEPGSLESSPGLGRGRKNSFGYRKKREEKFTSSQTQSPTPPKPPSPSFELGLSSFPPLPGAAGNLKTEDLFENRLSSLIIGPSKERTLSADASVNTLPVVVSREPSVPASCAVSATYERSPSPAHLPDDPKVAEKQRETHSVDRLPSALTATACKSVQVNGAATELRKPSYAEICQRTSKEPPSSPLQPQKEQKPNTVGCGKEEKKLAEPAERYREPPALKSTPGAPRDQRRPAGGRPSPSAMGKRLSREQSTPPKSPQ</sequence>
<dbReference type="InterPro" id="IPR006630">
    <property type="entry name" value="La_HTH"/>
</dbReference>
<dbReference type="Gene3D" id="1.10.10.10">
    <property type="entry name" value="Winged helix-like DNA-binding domain superfamily/Winged helix DNA-binding domain"/>
    <property type="match status" value="1"/>
</dbReference>
<feature type="region of interest" description="Disordered" evidence="8">
    <location>
        <begin position="1396"/>
        <end position="1417"/>
    </location>
</feature>
<evidence type="ECO:0000256" key="1">
    <source>
        <dbReference type="ARBA" id="ARBA00004514"/>
    </source>
</evidence>
<dbReference type="Ensembl" id="ENST00000689323.1">
    <property type="protein sequence ID" value="ENSP00000510165.1"/>
    <property type="gene ID" value="ENSG00000107929.17"/>
</dbReference>
<comment type="subcellular location">
    <subcellularLocation>
        <location evidence="1">Cytoplasm</location>
        <location evidence="1">Cytosol</location>
    </subcellularLocation>
</comment>
<feature type="compositionally biased region" description="Basic and acidic residues" evidence="8">
    <location>
        <begin position="189"/>
        <end position="204"/>
    </location>
</feature>
<dbReference type="SUPFAM" id="SSF46785">
    <property type="entry name" value="Winged helix' DNA-binding domain"/>
    <property type="match status" value="1"/>
</dbReference>
<dbReference type="InterPro" id="IPR036390">
    <property type="entry name" value="WH_DNA-bd_sf"/>
</dbReference>
<dbReference type="PANTHER" id="PTHR22792:SF43">
    <property type="entry name" value="LA-RELATED PROTEIN 4B"/>
    <property type="match status" value="1"/>
</dbReference>
<evidence type="ECO:0007829" key="13">
    <source>
        <dbReference type="ProteomicsDB" id="A0A8I5KVU2"/>
    </source>
</evidence>
<dbReference type="InterPro" id="IPR058699">
    <property type="entry name" value="RRM_LARP4/4B"/>
</dbReference>
<dbReference type="GO" id="GO:0003730">
    <property type="term" value="F:mRNA 3'-UTR binding"/>
    <property type="evidence" value="ECO:0007669"/>
    <property type="project" value="UniProtKB-ARBA"/>
</dbReference>
<reference evidence="10 11" key="3">
    <citation type="journal article" date="2004" name="Nature">
        <title>Finishing the euchromatic sequence of the human genome.</title>
        <authorList>
            <consortium name="International Human Genome Sequencing Consortium"/>
        </authorList>
    </citation>
    <scope>NUCLEOTIDE SEQUENCE [LARGE SCALE GENOMIC DNA]</scope>
</reference>
<evidence type="ECO:0000256" key="5">
    <source>
        <dbReference type="ARBA" id="ARBA00022884"/>
    </source>
</evidence>
<feature type="compositionally biased region" description="Basic and acidic residues" evidence="8">
    <location>
        <begin position="1602"/>
        <end position="1619"/>
    </location>
</feature>
<feature type="compositionally biased region" description="Basic and acidic residues" evidence="8">
    <location>
        <begin position="661"/>
        <end position="671"/>
    </location>
</feature>
<keyword evidence="2" id="KW-0488">Methylation</keyword>
<feature type="compositionally biased region" description="Basic and acidic residues" evidence="8">
    <location>
        <begin position="1677"/>
        <end position="1694"/>
    </location>
</feature>
<evidence type="ECO:0000313" key="10">
    <source>
        <dbReference type="Ensembl" id="ENSP00000510165.1"/>
    </source>
</evidence>
<dbReference type="Pfam" id="PF05383">
    <property type="entry name" value="La"/>
    <property type="match status" value="1"/>
</dbReference>
<organism evidence="10 11">
    <name type="scientific">Homo sapiens</name>
    <name type="common">Human</name>
    <dbReference type="NCBI Taxonomy" id="9606"/>
    <lineage>
        <taxon>Eukaryota</taxon>
        <taxon>Metazoa</taxon>
        <taxon>Chordata</taxon>
        <taxon>Craniata</taxon>
        <taxon>Vertebrata</taxon>
        <taxon>Euteleostomi</taxon>
        <taxon>Mammalia</taxon>
        <taxon>Eutheria</taxon>
        <taxon>Euarchontoglires</taxon>
        <taxon>Primates</taxon>
        <taxon>Haplorrhini</taxon>
        <taxon>Catarrhini</taxon>
        <taxon>Hominidae</taxon>
        <taxon>Homo</taxon>
    </lineage>
</organism>
<dbReference type="OpenTargets" id="ENSG00000107929"/>
<dbReference type="SMART" id="SM00715">
    <property type="entry name" value="LA"/>
    <property type="match status" value="1"/>
</dbReference>
<evidence type="ECO:0000256" key="6">
    <source>
        <dbReference type="ARBA" id="ARBA00022990"/>
    </source>
</evidence>
<dbReference type="InterPro" id="IPR045180">
    <property type="entry name" value="La_dom_prot"/>
</dbReference>
<dbReference type="Pfam" id="PF26088">
    <property type="entry name" value="RRM_LARP4"/>
    <property type="match status" value="1"/>
</dbReference>
<evidence type="ECO:0000259" key="9">
    <source>
        <dbReference type="PROSITE" id="PS50961"/>
    </source>
</evidence>
<dbReference type="PANTHER" id="PTHR22792">
    <property type="entry name" value="LUPUS LA PROTEIN-RELATED"/>
    <property type="match status" value="1"/>
</dbReference>
<dbReference type="Ensembl" id="ENST00000689323.1">
    <property type="protein sequence ID" value="ENSP00000510165.1"/>
    <property type="gene ID" value="ENSG00000107929.16"/>
</dbReference>
<feature type="compositionally biased region" description="Polar residues" evidence="8">
    <location>
        <begin position="1726"/>
        <end position="1735"/>
    </location>
</feature>
<keyword evidence="3" id="KW-0963">Cytoplasm</keyword>
<feature type="region of interest" description="Disordered" evidence="8">
    <location>
        <begin position="1446"/>
        <end position="1537"/>
    </location>
</feature>
<feature type="compositionally biased region" description="Polar residues" evidence="8">
    <location>
        <begin position="650"/>
        <end position="659"/>
    </location>
</feature>
<feature type="region of interest" description="Disordered" evidence="8">
    <location>
        <begin position="189"/>
        <end position="211"/>
    </location>
</feature>
<evidence type="ECO:0000256" key="4">
    <source>
        <dbReference type="ARBA" id="ARBA00022553"/>
    </source>
</evidence>
<accession>A0A8I5KVU2</accession>
<name>A0A8I5KVU2_HUMAN</name>
<keyword evidence="5 7" id="KW-0694">RNA-binding</keyword>
<protein>
    <submittedName>
        <fullName evidence="10">La ribonucleoprotein 4B</fullName>
    </submittedName>
</protein>
<dbReference type="FunFam" id="1.10.10.10:FF:000144">
    <property type="entry name" value="la-related protein 4 isoform X2"/>
    <property type="match status" value="1"/>
</dbReference>
<feature type="region of interest" description="Disordered" evidence="8">
    <location>
        <begin position="650"/>
        <end position="681"/>
    </location>
</feature>
<evidence type="ECO:0000256" key="7">
    <source>
        <dbReference type="PROSITE-ProRule" id="PRU00332"/>
    </source>
</evidence>
<dbReference type="SMR" id="A0A8I5KVU2"/>
<dbReference type="EMBL" id="AL359878">
    <property type="status" value="NOT_ANNOTATED_CDS"/>
    <property type="molecule type" value="Genomic_DNA"/>
</dbReference>
<evidence type="ECO:0000313" key="11">
    <source>
        <dbReference type="Proteomes" id="UP000005640"/>
    </source>
</evidence>
<reference evidence="10" key="2">
    <citation type="journal article" date="2004" name="Nature">
        <title>The DNA sequence and comparative analysis of human chromosome 10.</title>
        <authorList>
            <person name="Deloukas P."/>
            <person name="Earthrowl M.E."/>
            <person name="Grafham D.V."/>
            <person name="Rubenfield M."/>
            <person name="French L."/>
            <person name="Steward C.A."/>
            <person name="Sims S.K."/>
            <person name="Jones M.C."/>
            <person name="Searle S."/>
            <person name="Scott C."/>
            <person name="Howe K."/>
            <person name="Hunt S.E."/>
            <person name="Andrews T.D."/>
            <person name="Gilbert J.G."/>
            <person name="Swarbreck D."/>
            <person name="Ashurst J.L."/>
            <person name="Taylor A."/>
            <person name="Battles J."/>
            <person name="Bird C.P."/>
            <person name="Ainscough R."/>
            <person name="Almeida J.P."/>
            <person name="Ashwell R.I."/>
            <person name="Ambrose K.D."/>
            <person name="Babbage A.K."/>
            <person name="Bagguley C.L."/>
            <person name="Bailey J."/>
            <person name="Banerjee R."/>
            <person name="Bates K."/>
            <person name="Beasley H."/>
            <person name="Bray-Allen S."/>
            <person name="Brown A.J."/>
            <person name="Brown J.Y."/>
            <person name="Burford D.C."/>
            <person name="Burrill W."/>
            <person name="Burton J."/>
            <person name="Cahill P."/>
            <person name="Camire D."/>
            <person name="Carter N.P."/>
            <person name="Chapman J.C."/>
            <person name="Clark S.Y."/>
            <person name="Clarke G."/>
            <person name="Clee C.M."/>
            <person name="Clegg S."/>
            <person name="Corby N."/>
            <person name="Coulson A."/>
            <person name="Dhami P."/>
            <person name="Dutta I."/>
            <person name="Dunn M."/>
            <person name="Faulkner L."/>
            <person name="Frankish A."/>
            <person name="Frankland J.A."/>
            <person name="Garner P."/>
            <person name="Garnett J."/>
            <person name="Gribble S."/>
            <person name="Griffiths C."/>
            <person name="Grocock R."/>
            <person name="Gustafson E."/>
            <person name="Hammond S."/>
            <person name="Harley J.L."/>
            <person name="Hart E."/>
            <person name="Heath P.D."/>
            <person name="Ho T.P."/>
            <person name="Hopkins B."/>
            <person name="Horne J."/>
            <person name="Howden P.J."/>
            <person name="Huckle E."/>
            <person name="Hynds C."/>
            <person name="Johnson C."/>
            <person name="Johnson D."/>
            <person name="Kana A."/>
            <person name="Kay M."/>
            <person name="Kimberley A.M."/>
            <person name="Kershaw J.K."/>
            <person name="Kokkinaki M."/>
            <person name="Laird G.K."/>
            <person name="Lawlor S."/>
            <person name="Lee H.M."/>
            <person name="Leongamornlert D.A."/>
            <person name="Laird G."/>
            <person name="Lloyd C."/>
            <person name="Lloyd D.M."/>
            <person name="Loveland J."/>
            <person name="Lovell J."/>
            <person name="McLaren S."/>
            <person name="McLay K.E."/>
            <person name="McMurray A."/>
            <person name="Mashreghi-Mohammadi M."/>
            <person name="Matthews L."/>
            <person name="Milne S."/>
            <person name="Nickerson T."/>
            <person name="Nguyen M."/>
            <person name="Overton-Larty E."/>
            <person name="Palmer S.A."/>
            <person name="Pearce A.V."/>
            <person name="Peck A.I."/>
            <person name="Pelan S."/>
            <person name="Phillimore B."/>
            <person name="Porter K."/>
            <person name="Rice C.M."/>
            <person name="Rogosin A."/>
            <person name="Ross M.T."/>
            <person name="Sarafidou T."/>
            <person name="Sehra H.K."/>
            <person name="Shownkeen R."/>
            <person name="Skuce C.D."/>
            <person name="Smith M."/>
            <person name="Standring L."/>
            <person name="Sycamore N."/>
            <person name="Tester J."/>
            <person name="Thorpe A."/>
            <person name="Torcasso W."/>
            <person name="Tracey A."/>
            <person name="Tromans A."/>
            <person name="Tsolas J."/>
            <person name="Wall M."/>
            <person name="Walsh J."/>
            <person name="Wang H."/>
            <person name="Weinstock K."/>
            <person name="West A.P."/>
            <person name="Willey D.L."/>
            <person name="Whitehead S.L."/>
            <person name="Wilming L."/>
            <person name="Wray P.W."/>
            <person name="Young L."/>
            <person name="Chen Y."/>
            <person name="Lovering R.C."/>
            <person name="Moschonas N.K."/>
            <person name="Siebert R."/>
            <person name="Fechtel K."/>
            <person name="Bentley D."/>
            <person name="Durbin R."/>
            <person name="Hubbard T."/>
            <person name="Doucette-Stamm L."/>
            <person name="Beck S."/>
            <person name="Smith D.R."/>
            <person name="Rogers J."/>
        </authorList>
    </citation>
    <scope>NUCLEOTIDE SEQUENCE [LARGE SCALE GENOMIC DNA]</scope>
</reference>
<dbReference type="CDD" id="cd12706">
    <property type="entry name" value="RRM_LARP5"/>
    <property type="match status" value="1"/>
</dbReference>
<dbReference type="InterPro" id="IPR034900">
    <property type="entry name" value="LARP4B_RRM"/>
</dbReference>
<gene>
    <name evidence="10" type="primary">LARP4B</name>
</gene>
<feature type="region of interest" description="Disordered" evidence="8">
    <location>
        <begin position="1588"/>
        <end position="1735"/>
    </location>
</feature>
<feature type="region of interest" description="Disordered" evidence="8">
    <location>
        <begin position="259"/>
        <end position="294"/>
    </location>
</feature>
<dbReference type="HGNC" id="HGNC:28987">
    <property type="gene designation" value="LARP4B"/>
</dbReference>
<feature type="domain" description="HTH La-type RNA-binding" evidence="9">
    <location>
        <begin position="1147"/>
        <end position="1236"/>
    </location>
</feature>
<feature type="region of interest" description="Disordered" evidence="8">
    <location>
        <begin position="1087"/>
        <end position="1154"/>
    </location>
</feature>
<keyword evidence="6" id="KW-0007">Acetylation</keyword>
<keyword evidence="4" id="KW-0597">Phosphoprotein</keyword>
<feature type="compositionally biased region" description="Basic residues" evidence="8">
    <location>
        <begin position="1490"/>
        <end position="1500"/>
    </location>
</feature>
<reference evidence="10" key="5">
    <citation type="submission" date="2025-09" db="UniProtKB">
        <authorList>
            <consortium name="Ensembl"/>
        </authorList>
    </citation>
    <scope>IDENTIFICATION</scope>
</reference>
<dbReference type="EMBL" id="AL157709">
    <property type="status" value="NOT_ANNOTATED_CDS"/>
    <property type="molecule type" value="Genomic_DNA"/>
</dbReference>
<dbReference type="GO" id="GO:0045727">
    <property type="term" value="P:positive regulation of translation"/>
    <property type="evidence" value="ECO:0007669"/>
    <property type="project" value="UniProtKB-ARBA"/>
</dbReference>